<comment type="similarity">
    <text evidence="1 6">Belongs to the peptidase S14 family.</text>
</comment>
<dbReference type="GO" id="GO:0006515">
    <property type="term" value="P:protein quality control for misfolded or incompletely synthesized proteins"/>
    <property type="evidence" value="ECO:0007669"/>
    <property type="project" value="TreeGrafter"/>
</dbReference>
<comment type="caution">
    <text evidence="7">The sequence shown here is derived from an EMBL/GenBank/DDBJ whole genome shotgun (WGS) entry which is preliminary data.</text>
</comment>
<keyword evidence="2" id="KW-0963">Cytoplasm</keyword>
<organism evidence="7 8">
    <name type="scientific">Aquamicrobium defluvii</name>
    <dbReference type="NCBI Taxonomy" id="69279"/>
    <lineage>
        <taxon>Bacteria</taxon>
        <taxon>Pseudomonadati</taxon>
        <taxon>Pseudomonadota</taxon>
        <taxon>Alphaproteobacteria</taxon>
        <taxon>Hyphomicrobiales</taxon>
        <taxon>Phyllobacteriaceae</taxon>
        <taxon>Aquamicrobium</taxon>
    </lineage>
</organism>
<dbReference type="STRING" id="69279.BG36_11235"/>
<keyword evidence="4" id="KW-0378">Hydrolase</keyword>
<evidence type="ECO:0000256" key="4">
    <source>
        <dbReference type="ARBA" id="ARBA00022801"/>
    </source>
</evidence>
<dbReference type="eggNOG" id="COG0740">
    <property type="taxonomic scope" value="Bacteria"/>
</dbReference>
<dbReference type="EMBL" id="JENY01000023">
    <property type="protein sequence ID" value="EXL04001.1"/>
    <property type="molecule type" value="Genomic_DNA"/>
</dbReference>
<evidence type="ECO:0000256" key="1">
    <source>
        <dbReference type="ARBA" id="ARBA00007039"/>
    </source>
</evidence>
<dbReference type="HOGENOM" id="CLU_052762_3_1_5"/>
<keyword evidence="5" id="KW-0720">Serine protease</keyword>
<dbReference type="CDD" id="cd07016">
    <property type="entry name" value="S14_ClpP_1"/>
    <property type="match status" value="1"/>
</dbReference>
<reference evidence="7 8" key="1">
    <citation type="submission" date="2014-02" db="EMBL/GenBank/DDBJ databases">
        <title>Aquamicrobium defluvii Genome sequencing.</title>
        <authorList>
            <person name="Wang X."/>
        </authorList>
    </citation>
    <scope>NUCLEOTIDE SEQUENCE [LARGE SCALE GENOMIC DNA]</scope>
    <source>
        <strain evidence="7 8">W13Z1</strain>
    </source>
</reference>
<keyword evidence="3" id="KW-0645">Protease</keyword>
<dbReference type="PRINTS" id="PR00127">
    <property type="entry name" value="CLPPROTEASEP"/>
</dbReference>
<dbReference type="InterPro" id="IPR001907">
    <property type="entry name" value="ClpP"/>
</dbReference>
<protein>
    <recommendedName>
        <fullName evidence="6">ATP-dependent Clp protease proteolytic subunit</fullName>
    </recommendedName>
</protein>
<dbReference type="GO" id="GO:0051117">
    <property type="term" value="F:ATPase binding"/>
    <property type="evidence" value="ECO:0007669"/>
    <property type="project" value="TreeGrafter"/>
</dbReference>
<proteinExistence type="inferred from homology"/>
<accession>A0A011UD13</accession>
<dbReference type="AlphaFoldDB" id="A0A011UD13"/>
<evidence type="ECO:0000256" key="3">
    <source>
        <dbReference type="ARBA" id="ARBA00022670"/>
    </source>
</evidence>
<dbReference type="Gene3D" id="3.90.226.10">
    <property type="entry name" value="2-enoyl-CoA Hydratase, Chain A, domain 1"/>
    <property type="match status" value="1"/>
</dbReference>
<dbReference type="NCBIfam" id="NF045542">
    <property type="entry name" value="Clp_rel_HeadMat"/>
    <property type="match status" value="1"/>
</dbReference>
<dbReference type="InterPro" id="IPR023562">
    <property type="entry name" value="ClpP/TepA"/>
</dbReference>
<dbReference type="RefSeq" id="WP_035029115.1">
    <property type="nucleotide sequence ID" value="NZ_KK073895.1"/>
</dbReference>
<dbReference type="Proteomes" id="UP000019849">
    <property type="component" value="Unassembled WGS sequence"/>
</dbReference>
<dbReference type="GO" id="GO:0009368">
    <property type="term" value="C:endopeptidase Clp complex"/>
    <property type="evidence" value="ECO:0007669"/>
    <property type="project" value="TreeGrafter"/>
</dbReference>
<dbReference type="SUPFAM" id="SSF52096">
    <property type="entry name" value="ClpP/crotonase"/>
    <property type="match status" value="1"/>
</dbReference>
<dbReference type="GO" id="GO:0004176">
    <property type="term" value="F:ATP-dependent peptidase activity"/>
    <property type="evidence" value="ECO:0007669"/>
    <property type="project" value="InterPro"/>
</dbReference>
<dbReference type="PATRIC" id="fig|69279.3.peg.3343"/>
<name>A0A011UD13_9HYPH</name>
<sequence>MSLRQLPEAPTMARPQNYQWDAPSDVLAKWAEHSFAAAPGADADATISIFDVIGEDGWTGGGVTANRISAALRSIGSKDITVRINSPGGDMFEGIAIYNLLRAHRAKVTVEVLGWAASAASIIAMAGDDIRMGLGSFMMVHNAWGLVIGNRHDLREAASLFDEFDAAIADIYHARTGMDRVSIERLMDAETFMTAAQAVEYGFADAVDDAIVDGGNDEDRARAAATAPVRPEIQARRRIDAALAKQGVSRTERRKMFNQIAGMHDAADTATHDAGFHAAAIQRLIDTIRS</sequence>
<evidence type="ECO:0000256" key="6">
    <source>
        <dbReference type="RuleBase" id="RU003567"/>
    </source>
</evidence>
<evidence type="ECO:0000256" key="5">
    <source>
        <dbReference type="ARBA" id="ARBA00022825"/>
    </source>
</evidence>
<dbReference type="PANTHER" id="PTHR10381">
    <property type="entry name" value="ATP-DEPENDENT CLP PROTEASE PROTEOLYTIC SUBUNIT"/>
    <property type="match status" value="1"/>
</dbReference>
<dbReference type="PANTHER" id="PTHR10381:SF70">
    <property type="entry name" value="ATP-DEPENDENT CLP PROTEASE PROTEOLYTIC SUBUNIT"/>
    <property type="match status" value="1"/>
</dbReference>
<evidence type="ECO:0000313" key="8">
    <source>
        <dbReference type="Proteomes" id="UP000019849"/>
    </source>
</evidence>
<dbReference type="GO" id="GO:0004252">
    <property type="term" value="F:serine-type endopeptidase activity"/>
    <property type="evidence" value="ECO:0007669"/>
    <property type="project" value="InterPro"/>
</dbReference>
<dbReference type="Pfam" id="PF00574">
    <property type="entry name" value="CLP_protease"/>
    <property type="match status" value="1"/>
</dbReference>
<gene>
    <name evidence="7" type="ORF">BG36_11235</name>
</gene>
<dbReference type="InterPro" id="IPR029045">
    <property type="entry name" value="ClpP/crotonase-like_dom_sf"/>
</dbReference>
<evidence type="ECO:0000313" key="7">
    <source>
        <dbReference type="EMBL" id="EXL04001.1"/>
    </source>
</evidence>
<evidence type="ECO:0000256" key="2">
    <source>
        <dbReference type="ARBA" id="ARBA00022490"/>
    </source>
</evidence>